<evidence type="ECO:0000313" key="4">
    <source>
        <dbReference type="Proteomes" id="UP000266861"/>
    </source>
</evidence>
<sequence length="241" mass="27421">MQKNSLILILIIAIFSNFILAAVPFKLRKAELLEREYDCPPGLVLCGTENCCFMGDNCCSDGSCCVAGYECCATECFSFKNYLIKARLLANEKLSKFRRKYTEQNQQPYQQSQQQQYQQQLLPQQKQHSSTTTKPPQRKMWPWKVTKKSTQTQSQPQTQLQPQLQPQPQPTPQPQDAFGSGTKCTESSFMVGFASMVLSSQKSNISIFDEQPSQNDEENRNKNEIDVEEEVPFGTGTQTLF</sequence>
<protein>
    <recommendedName>
        <fullName evidence="5">Granulins domain-containing protein</fullName>
    </recommendedName>
</protein>
<evidence type="ECO:0008006" key="5">
    <source>
        <dbReference type="Google" id="ProtNLM"/>
    </source>
</evidence>
<evidence type="ECO:0000256" key="2">
    <source>
        <dbReference type="SAM" id="SignalP"/>
    </source>
</evidence>
<dbReference type="Proteomes" id="UP000266861">
    <property type="component" value="Unassembled WGS sequence"/>
</dbReference>
<evidence type="ECO:0000313" key="3">
    <source>
        <dbReference type="EMBL" id="RHZ55848.1"/>
    </source>
</evidence>
<comment type="caution">
    <text evidence="3">The sequence shown here is derived from an EMBL/GenBank/DDBJ whole genome shotgun (WGS) entry which is preliminary data.</text>
</comment>
<feature type="region of interest" description="Disordered" evidence="1">
    <location>
        <begin position="208"/>
        <end position="241"/>
    </location>
</feature>
<feature type="signal peptide" evidence="2">
    <location>
        <begin position="1"/>
        <end position="21"/>
    </location>
</feature>
<evidence type="ECO:0000256" key="1">
    <source>
        <dbReference type="SAM" id="MobiDB-lite"/>
    </source>
</evidence>
<feature type="chain" id="PRO_5017349239" description="Granulins domain-containing protein" evidence="2">
    <location>
        <begin position="22"/>
        <end position="241"/>
    </location>
</feature>
<feature type="region of interest" description="Disordered" evidence="1">
    <location>
        <begin position="108"/>
        <end position="182"/>
    </location>
</feature>
<keyword evidence="2" id="KW-0732">Signal</keyword>
<keyword evidence="4" id="KW-1185">Reference proteome</keyword>
<dbReference type="AlphaFoldDB" id="A0A397H1W7"/>
<reference evidence="3 4" key="1">
    <citation type="submission" date="2018-08" db="EMBL/GenBank/DDBJ databases">
        <title>Genome and evolution of the arbuscular mycorrhizal fungus Diversispora epigaea (formerly Glomus versiforme) and its bacterial endosymbionts.</title>
        <authorList>
            <person name="Sun X."/>
            <person name="Fei Z."/>
            <person name="Harrison M."/>
        </authorList>
    </citation>
    <scope>NUCLEOTIDE SEQUENCE [LARGE SCALE GENOMIC DNA]</scope>
    <source>
        <strain evidence="3 4">IT104</strain>
    </source>
</reference>
<proteinExistence type="predicted"/>
<accession>A0A397H1W7</accession>
<organism evidence="3 4">
    <name type="scientific">Diversispora epigaea</name>
    <dbReference type="NCBI Taxonomy" id="1348612"/>
    <lineage>
        <taxon>Eukaryota</taxon>
        <taxon>Fungi</taxon>
        <taxon>Fungi incertae sedis</taxon>
        <taxon>Mucoromycota</taxon>
        <taxon>Glomeromycotina</taxon>
        <taxon>Glomeromycetes</taxon>
        <taxon>Diversisporales</taxon>
        <taxon>Diversisporaceae</taxon>
        <taxon>Diversispora</taxon>
    </lineage>
</organism>
<dbReference type="EMBL" id="PQFF01000364">
    <property type="protein sequence ID" value="RHZ55848.1"/>
    <property type="molecule type" value="Genomic_DNA"/>
</dbReference>
<name>A0A397H1W7_9GLOM</name>
<gene>
    <name evidence="3" type="ORF">Glove_410g116</name>
</gene>
<feature type="compositionally biased region" description="Low complexity" evidence="1">
    <location>
        <begin position="108"/>
        <end position="127"/>
    </location>
</feature>
<dbReference type="OrthoDB" id="185618at2759"/>
<feature type="compositionally biased region" description="Low complexity" evidence="1">
    <location>
        <begin position="149"/>
        <end position="164"/>
    </location>
</feature>